<sequence length="260" mass="28562">MEEKKNKPINKPIKGKVILSGEIVCKTGLHIGASDAGLSIGGMDNPVIRDPLTKTPYIPGSSLKGKLRSLLERAMDKEFDKKGGSGKSVIYRHECSKASCKVCRLFGSSSKDNGNIPSRLHVRDAFLSETSINELSELEEGLPYTEWKEENSLDRITCAANPRSIERVPAGAVFEFEIVYTIEKEEDLKDDLNNLQAVLKLLEDDALGGGGSRGNGRVKIEIKDVLVRKKEHYLEGKDEIKVELGGDDLGTSVEKVYRGS</sequence>
<dbReference type="Pfam" id="PF03787">
    <property type="entry name" value="RAMPs"/>
    <property type="match status" value="1"/>
</dbReference>
<dbReference type="eggNOG" id="COG1337">
    <property type="taxonomic scope" value="Bacteria"/>
</dbReference>
<keyword evidence="6" id="KW-0694">RNA-binding</keyword>
<comment type="similarity">
    <text evidence="1">Belongs to the CRISPR-associated Csm3 family.</text>
</comment>
<dbReference type="GO" id="GO:0016787">
    <property type="term" value="F:hydrolase activity"/>
    <property type="evidence" value="ECO:0007669"/>
    <property type="project" value="UniProtKB-KW"/>
</dbReference>
<dbReference type="HOGENOM" id="CLU_067743_0_0_0"/>
<dbReference type="AlphaFoldDB" id="G7V6E8"/>
<evidence type="ECO:0000256" key="8">
    <source>
        <dbReference type="ARBA" id="ARBA00033183"/>
    </source>
</evidence>
<proteinExistence type="inferred from homology"/>
<reference evidence="10 11" key="2">
    <citation type="journal article" date="2012" name="Stand. Genomic Sci.">
        <title>Genome sequence of the moderately thermophilic, amino-acid-degrading and sulfur-reducing bacterium Thermovirga lienii type strain (Cas60314(T)).</title>
        <authorList>
            <person name="Goker M."/>
            <person name="Saunders E."/>
            <person name="Lapidus A."/>
            <person name="Nolan M."/>
            <person name="Lucas S."/>
            <person name="Hammon N."/>
            <person name="Deshpande S."/>
            <person name="Cheng J.F."/>
            <person name="Han C."/>
            <person name="Tapia R."/>
            <person name="Goodwin L.A."/>
            <person name="Pitluck S."/>
            <person name="Liolios K."/>
            <person name="Mavromatis K."/>
            <person name="Pagani I."/>
            <person name="Ivanova N."/>
            <person name="Mikhailova N."/>
            <person name="Pati A."/>
            <person name="Chen A."/>
            <person name="Palaniappan K."/>
            <person name="Land M."/>
            <person name="Chang Y.J."/>
            <person name="Jeffries C.D."/>
            <person name="Brambilla E.M."/>
            <person name="Rohde M."/>
            <person name="Spring S."/>
            <person name="Detter J.C."/>
            <person name="Woyke T."/>
            <person name="Bristow J."/>
            <person name="Eisen J.A."/>
            <person name="Markowitz V."/>
            <person name="Hugenholtz P."/>
            <person name="Kyrpides N.C."/>
            <person name="Klenk H.P."/>
        </authorList>
    </citation>
    <scope>NUCLEOTIDE SEQUENCE [LARGE SCALE GENOMIC DNA]</scope>
    <source>
        <strain evidence="11">ATCC BAA-1197 / DSM 17291 / Cas60314</strain>
    </source>
</reference>
<evidence type="ECO:0000256" key="2">
    <source>
        <dbReference type="ARBA" id="ARBA00022150"/>
    </source>
</evidence>
<gene>
    <name evidence="10" type="ordered locus">Tlie_0236</name>
</gene>
<dbReference type="GO" id="GO:0051607">
    <property type="term" value="P:defense response to virus"/>
    <property type="evidence" value="ECO:0007669"/>
    <property type="project" value="UniProtKB-KW"/>
</dbReference>
<evidence type="ECO:0000256" key="6">
    <source>
        <dbReference type="ARBA" id="ARBA00022884"/>
    </source>
</evidence>
<feature type="domain" description="CRISPR type III-associated protein" evidence="9">
    <location>
        <begin position="23"/>
        <end position="219"/>
    </location>
</feature>
<evidence type="ECO:0000256" key="3">
    <source>
        <dbReference type="ARBA" id="ARBA00022722"/>
    </source>
</evidence>
<evidence type="ECO:0000256" key="5">
    <source>
        <dbReference type="ARBA" id="ARBA00022801"/>
    </source>
</evidence>
<evidence type="ECO:0000313" key="10">
    <source>
        <dbReference type="EMBL" id="AER65977.1"/>
    </source>
</evidence>
<dbReference type="Proteomes" id="UP000005868">
    <property type="component" value="Chromosome"/>
</dbReference>
<evidence type="ECO:0000256" key="1">
    <source>
        <dbReference type="ARBA" id="ARBA00006342"/>
    </source>
</evidence>
<protein>
    <recommendedName>
        <fullName evidence="2">CRISPR system Cms endoribonuclease Csm3</fullName>
    </recommendedName>
    <alternativeName>
        <fullName evidence="8">CRISPR type III A-associated RAMP protein Csm3</fullName>
    </alternativeName>
</protein>
<keyword evidence="5" id="KW-0378">Hydrolase</keyword>
<dbReference type="KEGG" id="tli:Tlie_0236"/>
<keyword evidence="11" id="KW-1185">Reference proteome</keyword>
<dbReference type="GO" id="GO:0003723">
    <property type="term" value="F:RNA binding"/>
    <property type="evidence" value="ECO:0007669"/>
    <property type="project" value="UniProtKB-KW"/>
</dbReference>
<evidence type="ECO:0000256" key="7">
    <source>
        <dbReference type="ARBA" id="ARBA00023118"/>
    </source>
</evidence>
<organism evidence="10 11">
    <name type="scientific">Thermovirga lienii (strain ATCC BAA-1197 / DSM 17291 / Cas60314)</name>
    <dbReference type="NCBI Taxonomy" id="580340"/>
    <lineage>
        <taxon>Bacteria</taxon>
        <taxon>Thermotogati</taxon>
        <taxon>Synergistota</taxon>
        <taxon>Synergistia</taxon>
        <taxon>Synergistales</taxon>
        <taxon>Thermovirgaceae</taxon>
        <taxon>Thermovirga</taxon>
    </lineage>
</organism>
<dbReference type="PANTHER" id="PTHR35579:SF3">
    <property type="entry name" value="CRISPR SYSTEM CMS ENDORIBONUCLEASE CSM3"/>
    <property type="match status" value="1"/>
</dbReference>
<name>G7V6E8_THELD</name>
<keyword evidence="3" id="KW-0540">Nuclease</keyword>
<evidence type="ECO:0000259" key="9">
    <source>
        <dbReference type="Pfam" id="PF03787"/>
    </source>
</evidence>
<dbReference type="GO" id="GO:0004519">
    <property type="term" value="F:endonuclease activity"/>
    <property type="evidence" value="ECO:0007669"/>
    <property type="project" value="UniProtKB-KW"/>
</dbReference>
<evidence type="ECO:0000313" key="11">
    <source>
        <dbReference type="Proteomes" id="UP000005868"/>
    </source>
</evidence>
<reference evidence="11" key="1">
    <citation type="submission" date="2011-10" db="EMBL/GenBank/DDBJ databases">
        <title>The complete genome of chromosome of Thermovirga lienii DSM 17291.</title>
        <authorList>
            <consortium name="US DOE Joint Genome Institute (JGI-PGF)"/>
            <person name="Lucas S."/>
            <person name="Copeland A."/>
            <person name="Lapidus A."/>
            <person name="Glavina del Rio T."/>
            <person name="Dalin E."/>
            <person name="Tice H."/>
            <person name="Bruce D."/>
            <person name="Goodwin L."/>
            <person name="Pitluck S."/>
            <person name="Peters L."/>
            <person name="Mikhailova N."/>
            <person name="Saunders E."/>
            <person name="Kyrpides N."/>
            <person name="Mavromatis K."/>
            <person name="Ivanova N."/>
            <person name="Last F.I."/>
            <person name="Brettin T."/>
            <person name="Detter J.C."/>
            <person name="Han C."/>
            <person name="Larimer F."/>
            <person name="Land M."/>
            <person name="Hauser L."/>
            <person name="Markowitz V."/>
            <person name="Cheng J.-F."/>
            <person name="Hugenholtz P."/>
            <person name="Woyke T."/>
            <person name="Wu D."/>
            <person name="Spring S."/>
            <person name="Schroeder M."/>
            <person name="Brambilla E.-M."/>
            <person name="Klenk H.-P."/>
            <person name="Eisen J.A."/>
        </authorList>
    </citation>
    <scope>NUCLEOTIDE SEQUENCE [LARGE SCALE GENOMIC DNA]</scope>
    <source>
        <strain evidence="11">ATCC BAA-1197 / DSM 17291 / Cas60314</strain>
    </source>
</reference>
<dbReference type="InterPro" id="IPR005537">
    <property type="entry name" value="RAMP_III_fam"/>
</dbReference>
<dbReference type="InterPro" id="IPR052216">
    <property type="entry name" value="CRISPR_Csm3_endoribonuclease"/>
</dbReference>
<keyword evidence="4" id="KW-0255">Endonuclease</keyword>
<dbReference type="PANTHER" id="PTHR35579">
    <property type="entry name" value="CRISPR SYSTEM CMS ENDORIBONUCLEASE CSM3"/>
    <property type="match status" value="1"/>
</dbReference>
<evidence type="ECO:0000256" key="4">
    <source>
        <dbReference type="ARBA" id="ARBA00022759"/>
    </source>
</evidence>
<dbReference type="NCBIfam" id="TIGR02582">
    <property type="entry name" value="cas7_TM1809"/>
    <property type="match status" value="1"/>
</dbReference>
<dbReference type="EMBL" id="CP003096">
    <property type="protein sequence ID" value="AER65977.1"/>
    <property type="molecule type" value="Genomic_DNA"/>
</dbReference>
<dbReference type="InterPro" id="IPR013412">
    <property type="entry name" value="CRISPR-assoc_RAMP_Csm3"/>
</dbReference>
<keyword evidence="7" id="KW-0051">Antiviral defense</keyword>
<accession>G7V6E8</accession>
<dbReference type="STRING" id="580340.Tlie_0236"/>